<feature type="transmembrane region" description="Helical" evidence="2">
    <location>
        <begin position="12"/>
        <end position="30"/>
    </location>
</feature>
<dbReference type="Proteomes" id="UP000176282">
    <property type="component" value="Unassembled WGS sequence"/>
</dbReference>
<protein>
    <submittedName>
        <fullName evidence="3">Uncharacterized protein</fullName>
    </submittedName>
</protein>
<reference evidence="3 4" key="1">
    <citation type="journal article" date="2016" name="Nat. Commun.">
        <title>Thousands of microbial genomes shed light on interconnected biogeochemical processes in an aquifer system.</title>
        <authorList>
            <person name="Anantharaman K."/>
            <person name="Brown C.T."/>
            <person name="Hug L.A."/>
            <person name="Sharon I."/>
            <person name="Castelle C.J."/>
            <person name="Probst A.J."/>
            <person name="Thomas B.C."/>
            <person name="Singh A."/>
            <person name="Wilkins M.J."/>
            <person name="Karaoz U."/>
            <person name="Brodie E.L."/>
            <person name="Williams K.H."/>
            <person name="Hubbard S.S."/>
            <person name="Banfield J.F."/>
        </authorList>
    </citation>
    <scope>NUCLEOTIDE SEQUENCE [LARGE SCALE GENOMIC DNA]</scope>
</reference>
<sequence>MILSTSQDLLYVILAICVVWFTFFLCWLLYQAARMLRNANRIIETVTHKLELINEAVQFMREKIDHVSKNMGVVSSMMAGLAEKFVVGKLVNKLEEKIKNNERQKSSKSKTKATEGKKK</sequence>
<organism evidence="3 4">
    <name type="scientific">Candidatus Magasanikbacteria bacterium RIFCSPHIGHO2_02_FULL_47_14</name>
    <dbReference type="NCBI Taxonomy" id="1798680"/>
    <lineage>
        <taxon>Bacteria</taxon>
        <taxon>Candidatus Magasanikiibacteriota</taxon>
    </lineage>
</organism>
<dbReference type="AlphaFoldDB" id="A0A1F6MB63"/>
<evidence type="ECO:0000256" key="2">
    <source>
        <dbReference type="SAM" id="Phobius"/>
    </source>
</evidence>
<evidence type="ECO:0000313" key="3">
    <source>
        <dbReference type="EMBL" id="OGH68855.1"/>
    </source>
</evidence>
<feature type="region of interest" description="Disordered" evidence="1">
    <location>
        <begin position="99"/>
        <end position="119"/>
    </location>
</feature>
<name>A0A1F6MB63_9BACT</name>
<accession>A0A1F6MB63</accession>
<gene>
    <name evidence="3" type="ORF">A3J66_02205</name>
</gene>
<dbReference type="EMBL" id="MFQB01000005">
    <property type="protein sequence ID" value="OGH68855.1"/>
    <property type="molecule type" value="Genomic_DNA"/>
</dbReference>
<keyword evidence="2" id="KW-0472">Membrane</keyword>
<evidence type="ECO:0000313" key="4">
    <source>
        <dbReference type="Proteomes" id="UP000176282"/>
    </source>
</evidence>
<keyword evidence="2" id="KW-0812">Transmembrane</keyword>
<keyword evidence="2" id="KW-1133">Transmembrane helix</keyword>
<dbReference type="STRING" id="1798680.A3J66_02205"/>
<comment type="caution">
    <text evidence="3">The sequence shown here is derived from an EMBL/GenBank/DDBJ whole genome shotgun (WGS) entry which is preliminary data.</text>
</comment>
<evidence type="ECO:0000256" key="1">
    <source>
        <dbReference type="SAM" id="MobiDB-lite"/>
    </source>
</evidence>
<proteinExistence type="predicted"/>